<dbReference type="AlphaFoldDB" id="A0A6A4HEU4"/>
<reference evidence="1" key="1">
    <citation type="journal article" date="2019" name="Environ. Microbiol.">
        <title>Fungal ecological strategies reflected in gene transcription - a case study of two litter decomposers.</title>
        <authorList>
            <person name="Barbi F."/>
            <person name="Kohler A."/>
            <person name="Barry K."/>
            <person name="Baskaran P."/>
            <person name="Daum C."/>
            <person name="Fauchery L."/>
            <person name="Ihrmark K."/>
            <person name="Kuo A."/>
            <person name="LaButti K."/>
            <person name="Lipzen A."/>
            <person name="Morin E."/>
            <person name="Grigoriev I.V."/>
            <person name="Henrissat B."/>
            <person name="Lindahl B."/>
            <person name="Martin F."/>
        </authorList>
    </citation>
    <scope>NUCLEOTIDE SEQUENCE</scope>
    <source>
        <strain evidence="1">JB14</strain>
    </source>
</reference>
<organism evidence="1 2">
    <name type="scientific">Gymnopus androsaceus JB14</name>
    <dbReference type="NCBI Taxonomy" id="1447944"/>
    <lineage>
        <taxon>Eukaryota</taxon>
        <taxon>Fungi</taxon>
        <taxon>Dikarya</taxon>
        <taxon>Basidiomycota</taxon>
        <taxon>Agaricomycotina</taxon>
        <taxon>Agaricomycetes</taxon>
        <taxon>Agaricomycetidae</taxon>
        <taxon>Agaricales</taxon>
        <taxon>Marasmiineae</taxon>
        <taxon>Omphalotaceae</taxon>
        <taxon>Gymnopus</taxon>
    </lineage>
</organism>
<dbReference type="OrthoDB" id="10255174at2759"/>
<dbReference type="Proteomes" id="UP000799118">
    <property type="component" value="Unassembled WGS sequence"/>
</dbReference>
<gene>
    <name evidence="1" type="ORF">BT96DRAFT_91406</name>
</gene>
<protein>
    <submittedName>
        <fullName evidence="1">Uncharacterized protein</fullName>
    </submittedName>
</protein>
<proteinExistence type="predicted"/>
<dbReference type="EMBL" id="ML769505">
    <property type="protein sequence ID" value="KAE9396982.1"/>
    <property type="molecule type" value="Genomic_DNA"/>
</dbReference>
<keyword evidence="2" id="KW-1185">Reference proteome</keyword>
<name>A0A6A4HEU4_9AGAR</name>
<evidence type="ECO:0000313" key="2">
    <source>
        <dbReference type="Proteomes" id="UP000799118"/>
    </source>
</evidence>
<sequence>MVEGEFGKLTGRLRVVALNNDDLTSVVSLFSEDNAQTPINVPTFFYAVEEPRDATKVKIALGDSTKVLDRISGWEIGLDGEANVTLRQEGNQICFMWNGLGADPKLQRKNWDDSFEASSTSQIQRYIRRAARFNRHIAAPSPSNSPISKKLRFLFHRIDTDRKKWTPIDKDLLQGKDRLELMLEENQTKGPYSLTICNDNAFPVWPYIFMCDPEGFIILPWYTPDRGALTSPLDANGELVIGYRDNADDLLLAYRENRDNDLLYLKIFITKERTDFSFLGQWLSAKQEDDLRNYSYLTAPSNEQLKAAELQSKQEELGLKSTKPTPKISEWASMCITIVQIHEPREERESREVRQSRDSGFLTSLLLGSQKRRR</sequence>
<evidence type="ECO:0000313" key="1">
    <source>
        <dbReference type="EMBL" id="KAE9396982.1"/>
    </source>
</evidence>
<accession>A0A6A4HEU4</accession>